<accession>A0A4V2E1N7</accession>
<dbReference type="AlphaFoldDB" id="A0A4V2E1N7"/>
<dbReference type="RefSeq" id="WP_130246143.1">
    <property type="nucleotide sequence ID" value="NZ_PPUZ01000064.1"/>
</dbReference>
<name>A0A4V2E1N7_9GAMM</name>
<proteinExistence type="predicted"/>
<evidence type="ECO:0000313" key="2">
    <source>
        <dbReference type="EMBL" id="RZM74672.1"/>
    </source>
</evidence>
<protein>
    <submittedName>
        <fullName evidence="2">Uncharacterized protein</fullName>
    </submittedName>
</protein>
<dbReference type="EMBL" id="PPUZ01000064">
    <property type="protein sequence ID" value="RZM74672.1"/>
    <property type="molecule type" value="Genomic_DNA"/>
</dbReference>
<dbReference type="Proteomes" id="UP000292345">
    <property type="component" value="Unassembled WGS sequence"/>
</dbReference>
<keyword evidence="1" id="KW-0732">Signal</keyword>
<evidence type="ECO:0000313" key="3">
    <source>
        <dbReference type="Proteomes" id="UP000292345"/>
    </source>
</evidence>
<dbReference type="PROSITE" id="PS51257">
    <property type="entry name" value="PROKAR_LIPOPROTEIN"/>
    <property type="match status" value="1"/>
</dbReference>
<feature type="chain" id="PRO_5020989286" evidence="1">
    <location>
        <begin position="22"/>
        <end position="205"/>
    </location>
</feature>
<sequence>MVAKTFLSFVLLGLTASQSCAEEANVLPDAFDLIYECGDSDFRGSLQSHHTVLESIEGVEAFLKLKLPVWAFSLVSEVADRSYDKYLRRDVSIDLIESARVYFLETLRLELVNRAKSKGLKVGDCGMEIADILDEINRDKVYLLHHNSFHNFFIRANIPSEVVNNEDASFLLVLMAMPQANAASGVCKTYSQLGARGTSHFTYCN</sequence>
<organism evidence="2 3">
    <name type="scientific">Pseudoalteromonas rubra</name>
    <dbReference type="NCBI Taxonomy" id="43658"/>
    <lineage>
        <taxon>Bacteria</taxon>
        <taxon>Pseudomonadati</taxon>
        <taxon>Pseudomonadota</taxon>
        <taxon>Gammaproteobacteria</taxon>
        <taxon>Alteromonadales</taxon>
        <taxon>Pseudoalteromonadaceae</taxon>
        <taxon>Pseudoalteromonas</taxon>
    </lineage>
</organism>
<reference evidence="2 3" key="1">
    <citation type="submission" date="2018-01" db="EMBL/GenBank/DDBJ databases">
        <title>Co-occurrence of chitin degradation, pigmentation and bioactivity in marine Pseudoalteromonas.</title>
        <authorList>
            <person name="Paulsen S."/>
            <person name="Gram L."/>
            <person name="Machado H."/>
        </authorList>
    </citation>
    <scope>NUCLEOTIDE SEQUENCE [LARGE SCALE GENOMIC DNA]</scope>
    <source>
        <strain evidence="2 3">S1946</strain>
    </source>
</reference>
<evidence type="ECO:0000256" key="1">
    <source>
        <dbReference type="SAM" id="SignalP"/>
    </source>
</evidence>
<feature type="signal peptide" evidence="1">
    <location>
        <begin position="1"/>
        <end position="21"/>
    </location>
</feature>
<gene>
    <name evidence="2" type="ORF">C3B51_19700</name>
</gene>
<comment type="caution">
    <text evidence="2">The sequence shown here is derived from an EMBL/GenBank/DDBJ whole genome shotgun (WGS) entry which is preliminary data.</text>
</comment>